<dbReference type="Proteomes" id="UP000186143">
    <property type="component" value="Unassembled WGS sequence"/>
</dbReference>
<proteinExistence type="predicted"/>
<dbReference type="OrthoDB" id="7996930at2"/>
<dbReference type="EMBL" id="MKIO01000021">
    <property type="protein sequence ID" value="OLP56828.1"/>
    <property type="molecule type" value="Genomic_DNA"/>
</dbReference>
<gene>
    <name evidence="1" type="ORF">BJF92_12210</name>
</gene>
<sequence length="207" mass="21675">MAADRSIILAWVADLATTLVASPIDLADLLDRIEAARGLGRADFAGEVLDLMRVPAEWARAPDDFARFVAPAETDAATSEACRVLLAVGLSLAAPRIDWPSRPEARTARAALADALEAALDIGSARGAAGVDLYAWLSDLGGVALRILSDLAANAVPMVRVETGVSLPASVLAWKLYGDAGRAEGLADVARSLTPMLMPVTFEALER</sequence>
<name>A0A1Q9AN51_9HYPH</name>
<dbReference type="AlphaFoldDB" id="A0A1Q9AN51"/>
<accession>A0A1Q9AN51</accession>
<reference evidence="1 2" key="1">
    <citation type="submission" date="2016-09" db="EMBL/GenBank/DDBJ databases">
        <title>Rhizobium sp. nov., a novel species isolated from the rice rhizosphere.</title>
        <authorList>
            <person name="Zhao J."/>
            <person name="Zhang X."/>
        </authorList>
    </citation>
    <scope>NUCLEOTIDE SEQUENCE [LARGE SCALE GENOMIC DNA]</scope>
    <source>
        <strain evidence="1 2">MH17</strain>
    </source>
</reference>
<organism evidence="1 2">
    <name type="scientific">Xaviernesmea rhizosphaerae</name>
    <dbReference type="NCBI Taxonomy" id="1672749"/>
    <lineage>
        <taxon>Bacteria</taxon>
        <taxon>Pseudomonadati</taxon>
        <taxon>Pseudomonadota</taxon>
        <taxon>Alphaproteobacteria</taxon>
        <taxon>Hyphomicrobiales</taxon>
        <taxon>Rhizobiaceae</taxon>
        <taxon>Rhizobium/Agrobacterium group</taxon>
        <taxon>Xaviernesmea</taxon>
    </lineage>
</organism>
<dbReference type="RefSeq" id="WP_075633849.1">
    <property type="nucleotide sequence ID" value="NZ_MKIO01000021.1"/>
</dbReference>
<dbReference type="STRING" id="1672749.BJF92_12210"/>
<comment type="caution">
    <text evidence="1">The sequence shown here is derived from an EMBL/GenBank/DDBJ whole genome shotgun (WGS) entry which is preliminary data.</text>
</comment>
<evidence type="ECO:0000313" key="1">
    <source>
        <dbReference type="EMBL" id="OLP56828.1"/>
    </source>
</evidence>
<protein>
    <submittedName>
        <fullName evidence="1">Uncharacterized protein</fullName>
    </submittedName>
</protein>
<evidence type="ECO:0000313" key="2">
    <source>
        <dbReference type="Proteomes" id="UP000186143"/>
    </source>
</evidence>